<keyword evidence="1" id="KW-0378">Hydrolase</keyword>
<proteinExistence type="predicted"/>
<dbReference type="GO" id="GO:0016791">
    <property type="term" value="F:phosphatase activity"/>
    <property type="evidence" value="ECO:0007669"/>
    <property type="project" value="TreeGrafter"/>
</dbReference>
<evidence type="ECO:0000313" key="5">
    <source>
        <dbReference type="Proteomes" id="UP000183994"/>
    </source>
</evidence>
<feature type="domain" description="GAF" evidence="2">
    <location>
        <begin position="52"/>
        <end position="199"/>
    </location>
</feature>
<dbReference type="OrthoDB" id="9802500at2"/>
<dbReference type="PANTHER" id="PTHR43156:SF2">
    <property type="entry name" value="STAGE II SPORULATION PROTEIN E"/>
    <property type="match status" value="1"/>
</dbReference>
<dbReference type="Pfam" id="PF07228">
    <property type="entry name" value="SpoIIE"/>
    <property type="match status" value="1"/>
</dbReference>
<sequence length="508" mass="54806">MKRDAFERGLMREPDFQAEIAALRKENGALKAQSLLLENFVAMLRAPMKDDMLCASLQQTLTLSLELTGAEKGSIFLLDGNGAVTDSILTRDASGEEKTALVGQVMDKGLAGWVLKHRIYGIVDDADNDSRWLSMENQPYQVGSALAVPIKRRGAFFGLLTLLHSGKQHFNQAIAESMMVTADQIALVLENIKLYVELAEAKASAELYSSILARELEKGRKIQRGFLPRNLPRLPNMEIAAFFSPALQVSGDFYDAFILPGGHVCLVIGDVSDKGAAAAFYMALIRSCIRIFAVQCCERALAALGESVSECGAPTVRRSILKALDITSDYLAQEHGAEGMFATVFFGVLDPKGGALSYINAGHLPVYVLGGKSGFMELSATGPALGLHGAAPYEPRELRIHSGSLVFGYTDGVTEALSPDGEMFGRQRLKRLVESAGRPSADELIQHIHSGLFSFMNGAGQSDDIAMLAVYWESRGAPPAPDWSGPLKKDVSADAICALGFNPCVVHF</sequence>
<dbReference type="InterPro" id="IPR036457">
    <property type="entry name" value="PPM-type-like_dom_sf"/>
</dbReference>
<evidence type="ECO:0000259" key="3">
    <source>
        <dbReference type="SMART" id="SM00331"/>
    </source>
</evidence>
<evidence type="ECO:0000259" key="2">
    <source>
        <dbReference type="SMART" id="SM00065"/>
    </source>
</evidence>
<dbReference type="AlphaFoldDB" id="A0A1M6WW04"/>
<dbReference type="Gene3D" id="3.60.40.10">
    <property type="entry name" value="PPM-type phosphatase domain"/>
    <property type="match status" value="1"/>
</dbReference>
<dbReference type="STRING" id="1121393.SAMN02745216_04405"/>
<protein>
    <submittedName>
        <fullName evidence="4">GAF domain-containing protein</fullName>
    </submittedName>
</protein>
<evidence type="ECO:0000256" key="1">
    <source>
        <dbReference type="ARBA" id="ARBA00022801"/>
    </source>
</evidence>
<dbReference type="EMBL" id="FQZU01000040">
    <property type="protein sequence ID" value="SHK97824.1"/>
    <property type="molecule type" value="Genomic_DNA"/>
</dbReference>
<dbReference type="SMART" id="SM00065">
    <property type="entry name" value="GAF"/>
    <property type="match status" value="1"/>
</dbReference>
<accession>A0A1M6WW04</accession>
<dbReference type="SUPFAM" id="SSF55781">
    <property type="entry name" value="GAF domain-like"/>
    <property type="match status" value="1"/>
</dbReference>
<dbReference type="InterPro" id="IPR003018">
    <property type="entry name" value="GAF"/>
</dbReference>
<dbReference type="InterPro" id="IPR052016">
    <property type="entry name" value="Bact_Sigma-Reg"/>
</dbReference>
<reference evidence="5" key="1">
    <citation type="submission" date="2016-11" db="EMBL/GenBank/DDBJ databases">
        <authorList>
            <person name="Varghese N."/>
            <person name="Submissions S."/>
        </authorList>
    </citation>
    <scope>NUCLEOTIDE SEQUENCE [LARGE SCALE GENOMIC DNA]</scope>
    <source>
        <strain evidence="5">DSM 16219</strain>
    </source>
</reference>
<organism evidence="4 5">
    <name type="scientific">Desulfatibacillum alkenivorans DSM 16219</name>
    <dbReference type="NCBI Taxonomy" id="1121393"/>
    <lineage>
        <taxon>Bacteria</taxon>
        <taxon>Pseudomonadati</taxon>
        <taxon>Thermodesulfobacteriota</taxon>
        <taxon>Desulfobacteria</taxon>
        <taxon>Desulfobacterales</taxon>
        <taxon>Desulfatibacillaceae</taxon>
        <taxon>Desulfatibacillum</taxon>
    </lineage>
</organism>
<dbReference type="Gene3D" id="3.30.450.40">
    <property type="match status" value="1"/>
</dbReference>
<keyword evidence="5" id="KW-1185">Reference proteome</keyword>
<gene>
    <name evidence="4" type="ORF">SAMN02745216_04405</name>
</gene>
<evidence type="ECO:0000313" key="4">
    <source>
        <dbReference type="EMBL" id="SHK97824.1"/>
    </source>
</evidence>
<dbReference type="SMART" id="SM00331">
    <property type="entry name" value="PP2C_SIG"/>
    <property type="match status" value="1"/>
</dbReference>
<dbReference type="InterPro" id="IPR029016">
    <property type="entry name" value="GAF-like_dom_sf"/>
</dbReference>
<name>A0A1M6WW04_9BACT</name>
<feature type="domain" description="PPM-type phosphatase" evidence="3">
    <location>
        <begin position="234"/>
        <end position="472"/>
    </location>
</feature>
<dbReference type="PANTHER" id="PTHR43156">
    <property type="entry name" value="STAGE II SPORULATION PROTEIN E-RELATED"/>
    <property type="match status" value="1"/>
</dbReference>
<dbReference type="Pfam" id="PF01590">
    <property type="entry name" value="GAF"/>
    <property type="match status" value="1"/>
</dbReference>
<dbReference type="InterPro" id="IPR001932">
    <property type="entry name" value="PPM-type_phosphatase-like_dom"/>
</dbReference>
<dbReference type="SUPFAM" id="SSF81606">
    <property type="entry name" value="PP2C-like"/>
    <property type="match status" value="1"/>
</dbReference>
<dbReference type="Proteomes" id="UP000183994">
    <property type="component" value="Unassembled WGS sequence"/>
</dbReference>